<organism evidence="2 3">
    <name type="scientific">Bradyrhizobium diazoefficiens</name>
    <dbReference type="NCBI Taxonomy" id="1355477"/>
    <lineage>
        <taxon>Bacteria</taxon>
        <taxon>Pseudomonadati</taxon>
        <taxon>Pseudomonadota</taxon>
        <taxon>Alphaproteobacteria</taxon>
        <taxon>Hyphomicrobiales</taxon>
        <taxon>Nitrobacteraceae</taxon>
        <taxon>Bradyrhizobium</taxon>
    </lineage>
</organism>
<dbReference type="OMA" id="RASWIME"/>
<reference evidence="2 3" key="1">
    <citation type="submission" date="2014-11" db="EMBL/GenBank/DDBJ databases">
        <title>Symbiosis island explosion on the genome of extra-slow-growing strains of soybean bradyrhizobia with massive insertion sequences.</title>
        <authorList>
            <person name="Iida T."/>
            <person name="Minamisawa K."/>
        </authorList>
    </citation>
    <scope>NUCLEOTIDE SEQUENCE [LARGE SCALE GENOMIC DNA]</scope>
    <source>
        <strain evidence="2 3">NK6</strain>
    </source>
</reference>
<dbReference type="RefSeq" id="WP_011088365.1">
    <property type="nucleotide sequence ID" value="NZ_AP022639.1"/>
</dbReference>
<dbReference type="Proteomes" id="UP000063308">
    <property type="component" value="Chromosome"/>
</dbReference>
<name>A0A0E3VSA3_9BRAD</name>
<evidence type="ECO:0000256" key="1">
    <source>
        <dbReference type="SAM" id="SignalP"/>
    </source>
</evidence>
<dbReference type="EMBL" id="AP014685">
    <property type="protein sequence ID" value="BAR53560.1"/>
    <property type="molecule type" value="Genomic_DNA"/>
</dbReference>
<protein>
    <recommendedName>
        <fullName evidence="4">Tetratricopeptide repeat protein</fullName>
    </recommendedName>
</protein>
<accession>A0A0E3VSA3</accession>
<feature type="signal peptide" evidence="1">
    <location>
        <begin position="1"/>
        <end position="21"/>
    </location>
</feature>
<keyword evidence="1" id="KW-0732">Signal</keyword>
<proteinExistence type="predicted"/>
<dbReference type="AlphaFoldDB" id="A0A0E3VSA3"/>
<evidence type="ECO:0000313" key="2">
    <source>
        <dbReference type="EMBL" id="BAR53560.1"/>
    </source>
</evidence>
<gene>
    <name evidence="2" type="ORF">NK6_373</name>
</gene>
<sequence length="268" mass="29710">MGRRSRLLVLAWLVLAGGAFAAHAMTRSIVEMTCPYDGVKFTYSAQNSGTSFGKQLDWMPVGAIESPWPLASCPTNGFVFVKAKYEDDELERLRPLILSPEFQGIRSETPYYRASWIMEHTGSSHAEVSSLLLQATWEAGRTELGERSRVNRPGLSAKDAQDLVRRLMAEGTTGERYTRYATELLARLAVDVADTTRSAEARLDDRLLTGEMLRRLGRFDEADSHFAALASELAPDSKEATLAAFQRRLIAAKDRGLHLVSEALGKNQ</sequence>
<evidence type="ECO:0000313" key="3">
    <source>
        <dbReference type="Proteomes" id="UP000063308"/>
    </source>
</evidence>
<feature type="chain" id="PRO_5002414580" description="Tetratricopeptide repeat protein" evidence="1">
    <location>
        <begin position="22"/>
        <end position="268"/>
    </location>
</feature>
<evidence type="ECO:0008006" key="4">
    <source>
        <dbReference type="Google" id="ProtNLM"/>
    </source>
</evidence>